<dbReference type="InterPro" id="IPR006091">
    <property type="entry name" value="Acyl-CoA_Oxase/DH_mid-dom"/>
</dbReference>
<dbReference type="Gene3D" id="1.20.140.10">
    <property type="entry name" value="Butyryl-CoA Dehydrogenase, subunit A, domain 3"/>
    <property type="match status" value="1"/>
</dbReference>
<comment type="similarity">
    <text evidence="2 6">Belongs to the acyl-CoA dehydrogenase family.</text>
</comment>
<protein>
    <submittedName>
        <fullName evidence="10">Acyl-CoA dehydrogenase family protein</fullName>
    </submittedName>
</protein>
<evidence type="ECO:0000256" key="4">
    <source>
        <dbReference type="ARBA" id="ARBA00022827"/>
    </source>
</evidence>
<organism evidence="10 11">
    <name type="scientific">[Mycobacterium] zoologicum</name>
    <dbReference type="NCBI Taxonomy" id="2872311"/>
    <lineage>
        <taxon>Bacteria</taxon>
        <taxon>Bacillati</taxon>
        <taxon>Actinomycetota</taxon>
        <taxon>Actinomycetes</taxon>
        <taxon>Mycobacteriales</taxon>
        <taxon>Mycobacteriaceae</taxon>
        <taxon>Mycolicibacter</taxon>
    </lineage>
</organism>
<dbReference type="InterPro" id="IPR046373">
    <property type="entry name" value="Acyl-CoA_Oxase/DH_mid-dom_sf"/>
</dbReference>
<dbReference type="Pfam" id="PF02770">
    <property type="entry name" value="Acyl-CoA_dh_M"/>
    <property type="match status" value="1"/>
</dbReference>
<keyword evidence="5 6" id="KW-0560">Oxidoreductase</keyword>
<sequence length="385" mass="41769">MQLPSAELTAAELDLRAQVRAFLAERLPAGTFEPGLGMGAPVDPAFSAALAERGWVGMAVPAVYGGPGATAVDRFVVVEELLRWGAPVGQHWVADRQIAPVLLRFGTEYQKQWLLPRICRGEVCFCIGMSEPDAGSDLAAVRTRGVRTDGGWRVSGTKVWTTNAMAADYMIALCRTGDMAQGTRHDGLSRFLIDMRSPGVTVEPILYLDGSTGHFAQVVFDDVTVSDDLVIGEIGQGWAQNTSELAFERSGPDRWISTFLLVQEFIREHPQLAAGVAGRRLIGEQAAQYWVLRRLSLAVARAIDAGETPAAEAALIKEMGTRFEQDVVTALQDLLDRELICDLDPAHPPSLFERLLRRAVLDAPSFTIRGGTTEVLRSVAAKGLT</sequence>
<feature type="domain" description="Acyl-CoA oxidase/dehydrogenase middle" evidence="8">
    <location>
        <begin position="126"/>
        <end position="223"/>
    </location>
</feature>
<dbReference type="RefSeq" id="WP_224863887.1">
    <property type="nucleotide sequence ID" value="NZ_JAYJJT010000008.1"/>
</dbReference>
<dbReference type="PANTHER" id="PTHR43292">
    <property type="entry name" value="ACYL-COA DEHYDROGENASE"/>
    <property type="match status" value="1"/>
</dbReference>
<evidence type="ECO:0000259" key="7">
    <source>
        <dbReference type="Pfam" id="PF00441"/>
    </source>
</evidence>
<dbReference type="PANTHER" id="PTHR43292:SF4">
    <property type="entry name" value="ACYL-COA DEHYDROGENASE FADE34"/>
    <property type="match status" value="1"/>
</dbReference>
<dbReference type="Pfam" id="PF02771">
    <property type="entry name" value="Acyl-CoA_dh_N"/>
    <property type="match status" value="1"/>
</dbReference>
<evidence type="ECO:0000259" key="8">
    <source>
        <dbReference type="Pfam" id="PF02770"/>
    </source>
</evidence>
<dbReference type="InterPro" id="IPR036250">
    <property type="entry name" value="AcylCo_DH-like_C"/>
</dbReference>
<dbReference type="InterPro" id="IPR006089">
    <property type="entry name" value="Acyl-CoA_DH_CS"/>
</dbReference>
<keyword evidence="4 6" id="KW-0274">FAD</keyword>
<dbReference type="InterPro" id="IPR052161">
    <property type="entry name" value="Mycobact_Acyl-CoA_DH"/>
</dbReference>
<name>A0ABU5YIP4_9MYCO</name>
<proteinExistence type="inferred from homology"/>
<keyword evidence="3 6" id="KW-0285">Flavoprotein</keyword>
<evidence type="ECO:0000256" key="2">
    <source>
        <dbReference type="ARBA" id="ARBA00009347"/>
    </source>
</evidence>
<dbReference type="EMBL" id="JAYJJT010000008">
    <property type="protein sequence ID" value="MEB3049926.1"/>
    <property type="molecule type" value="Genomic_DNA"/>
</dbReference>
<evidence type="ECO:0000313" key="10">
    <source>
        <dbReference type="EMBL" id="MEB3049926.1"/>
    </source>
</evidence>
<feature type="domain" description="Acyl-CoA dehydrogenase/oxidase N-terminal" evidence="9">
    <location>
        <begin position="10"/>
        <end position="122"/>
    </location>
</feature>
<evidence type="ECO:0000313" key="11">
    <source>
        <dbReference type="Proteomes" id="UP001299046"/>
    </source>
</evidence>
<dbReference type="Pfam" id="PF00441">
    <property type="entry name" value="Acyl-CoA_dh_1"/>
    <property type="match status" value="1"/>
</dbReference>
<feature type="domain" description="Acyl-CoA dehydrogenase/oxidase C-terminal" evidence="7">
    <location>
        <begin position="272"/>
        <end position="384"/>
    </location>
</feature>
<dbReference type="InterPro" id="IPR013786">
    <property type="entry name" value="AcylCoA_DH/ox_N"/>
</dbReference>
<accession>A0ABU5YIP4</accession>
<evidence type="ECO:0000256" key="6">
    <source>
        <dbReference type="RuleBase" id="RU362125"/>
    </source>
</evidence>
<comment type="caution">
    <text evidence="10">The sequence shown here is derived from an EMBL/GenBank/DDBJ whole genome shotgun (WGS) entry which is preliminary data.</text>
</comment>
<dbReference type="InterPro" id="IPR009100">
    <property type="entry name" value="AcylCoA_DH/oxidase_NM_dom_sf"/>
</dbReference>
<evidence type="ECO:0000256" key="3">
    <source>
        <dbReference type="ARBA" id="ARBA00022630"/>
    </source>
</evidence>
<dbReference type="PROSITE" id="PS00072">
    <property type="entry name" value="ACYL_COA_DH_1"/>
    <property type="match status" value="1"/>
</dbReference>
<dbReference type="Gene3D" id="2.40.110.10">
    <property type="entry name" value="Butyryl-CoA Dehydrogenase, subunit A, domain 2"/>
    <property type="match status" value="1"/>
</dbReference>
<evidence type="ECO:0000259" key="9">
    <source>
        <dbReference type="Pfam" id="PF02771"/>
    </source>
</evidence>
<dbReference type="InterPro" id="IPR037069">
    <property type="entry name" value="AcylCoA_DH/ox_N_sf"/>
</dbReference>
<reference evidence="10 11" key="1">
    <citation type="submission" date="2023-12" db="EMBL/GenBank/DDBJ databases">
        <title>Description of new species of Mycobacterium terrae complex isolated from sewage at the Sao Paulo Zoological Park Foundation in Brazil.</title>
        <authorList>
            <person name="Romagnoli C.L."/>
            <person name="Conceicao E.C."/>
            <person name="Machado E."/>
            <person name="Barreto L.B.P.F."/>
            <person name="Sharma A."/>
            <person name="Silva N.M."/>
            <person name="Marques L.E."/>
            <person name="Juliana M.A."/>
            <person name="Lourenco M.C.S."/>
            <person name="Digiampietri L.A."/>
            <person name="Suffys P.N."/>
            <person name="Viana-Niero C."/>
        </authorList>
    </citation>
    <scope>NUCLEOTIDE SEQUENCE [LARGE SCALE GENOMIC DNA]</scope>
    <source>
        <strain evidence="10 11">MYC123</strain>
    </source>
</reference>
<dbReference type="SUPFAM" id="SSF47203">
    <property type="entry name" value="Acyl-CoA dehydrogenase C-terminal domain-like"/>
    <property type="match status" value="1"/>
</dbReference>
<dbReference type="InterPro" id="IPR009075">
    <property type="entry name" value="AcylCo_DH/oxidase_C"/>
</dbReference>
<dbReference type="Gene3D" id="1.10.540.10">
    <property type="entry name" value="Acyl-CoA dehydrogenase/oxidase, N-terminal domain"/>
    <property type="match status" value="1"/>
</dbReference>
<evidence type="ECO:0000256" key="5">
    <source>
        <dbReference type="ARBA" id="ARBA00023002"/>
    </source>
</evidence>
<comment type="cofactor">
    <cofactor evidence="1 6">
        <name>FAD</name>
        <dbReference type="ChEBI" id="CHEBI:57692"/>
    </cofactor>
</comment>
<evidence type="ECO:0000256" key="1">
    <source>
        <dbReference type="ARBA" id="ARBA00001974"/>
    </source>
</evidence>
<dbReference type="SUPFAM" id="SSF56645">
    <property type="entry name" value="Acyl-CoA dehydrogenase NM domain-like"/>
    <property type="match status" value="1"/>
</dbReference>
<gene>
    <name evidence="10" type="ORF">KV112_09300</name>
</gene>
<dbReference type="Proteomes" id="UP001299046">
    <property type="component" value="Unassembled WGS sequence"/>
</dbReference>
<keyword evidence="11" id="KW-1185">Reference proteome</keyword>